<feature type="region of interest" description="Disordered" evidence="2">
    <location>
        <begin position="33"/>
        <end position="152"/>
    </location>
</feature>
<evidence type="ECO:0000256" key="2">
    <source>
        <dbReference type="SAM" id="MobiDB-lite"/>
    </source>
</evidence>
<feature type="compositionally biased region" description="Low complexity" evidence="2">
    <location>
        <begin position="36"/>
        <end position="46"/>
    </location>
</feature>
<dbReference type="SMART" id="SM00208">
    <property type="entry name" value="TNFR"/>
    <property type="match status" value="5"/>
</dbReference>
<feature type="disulfide bond" evidence="1">
    <location>
        <begin position="410"/>
        <end position="423"/>
    </location>
</feature>
<gene>
    <name evidence="5" type="ORF">PAL_GLEAN10012981</name>
</gene>
<feature type="repeat" description="TNFR-Cys" evidence="1">
    <location>
        <begin position="566"/>
        <end position="604"/>
    </location>
</feature>
<keyword evidence="6" id="KW-1185">Reference proteome</keyword>
<dbReference type="GO" id="GO:0004888">
    <property type="term" value="F:transmembrane signaling receptor activity"/>
    <property type="evidence" value="ECO:0007669"/>
    <property type="project" value="InterPro"/>
</dbReference>
<evidence type="ECO:0000313" key="5">
    <source>
        <dbReference type="EMBL" id="ELK10510.1"/>
    </source>
</evidence>
<evidence type="ECO:0000313" key="6">
    <source>
        <dbReference type="Proteomes" id="UP000010552"/>
    </source>
</evidence>
<dbReference type="PANTHER" id="PTHR47497">
    <property type="entry name" value="TUMOR NECROSIS FACTOR RECEPTOR SUPERFAMILY MEMBER 8"/>
    <property type="match status" value="1"/>
</dbReference>
<dbReference type="SUPFAM" id="SSF57586">
    <property type="entry name" value="TNF receptor-like"/>
    <property type="match status" value="2"/>
</dbReference>
<dbReference type="GO" id="GO:0010972">
    <property type="term" value="P:negative regulation of G2/M transition of mitotic cell cycle"/>
    <property type="evidence" value="ECO:0007669"/>
    <property type="project" value="InterPro"/>
</dbReference>
<dbReference type="PROSITE" id="PS50050">
    <property type="entry name" value="TNFR_NGFR_2"/>
    <property type="match status" value="3"/>
</dbReference>
<feature type="region of interest" description="Disordered" evidence="2">
    <location>
        <begin position="496"/>
        <end position="557"/>
    </location>
</feature>
<sequence>MVQTEDLAQLRQLNLELLRQLWVGQDAVRRSVAKASSESSLDSSSSYNPEMPLSQGTSSVAPRASSPRGAHQGDPCDMSSPGGASSGVISLSPAKRQYQGSLSPLRPCSVPSLANSNANDPERSAELEAQAPRFIPDQQRKLSKPRVTFDRESPMPERSWRLRPYLGYDWIAGSLDNSSPVSSKPEAFFAKLQEFREANKEECIHSDPGPQLLGLRESSVAEEEHECVYCYRVTRRLFLVPSDPGTPCRLCRIPRDQRGPRTLAEPAQVRVSVPLSVLDPPHRYRIHRRKSFDASDTLALPRHCLLGWDILPPKSEKSSAPKSLDLWSYVTSEAPRQKLSAAGSSHLGRAPTDPCVRDPGHYHDKAAGGCCYRCPAGLSPQQPCPQKPSDCRKQCEQDYYVDSDGRCTACVSCGDDLVEKQPCSWNSSRVCECRAGMFCVTSATNSCARCSPHSVCPKGKIVKFQGTAERDTVCERPSLGTSRDCSSSPEDCKALASDTTPHAKPILTSASSDAKTTLLGGDLTPEDDSKMMRAPGSAHSAGKPGPEPGLSPQQPCPQGSPNCRKQCEQDYYLDRDGRCTACVSCSRDDLVEKTPCTWNSSRVCECRPGMFCVTLATNSCARCVACPVFPPGMVQGTAERDTTHEPPPLGTHLNCSTNPEDIKTPASPVPSRMPLSKGHGGGVTPPSGYNSISTSAAVSSSSTGRPRLVSGPALLCLILVLVVVVGSSSFFLCHRRACWKWIRQSEWMCPRGLGEGRALRAVLAWVPTPPCPPRLSEAGISSLLPGIISELHLCYPVQTFRPKPEPVGSRPPPPGSLPELLALLSHPGSSTHLLPGGAVSPVILCQQLKGSVSVTEPCADELRLMSPLAVATCPDVGTTCLERLQLLDASPASSPPSLGDVPEPRVTAEHTNNRIEKIYIMKADTVIVGTVKTEVPEGRGLAGPAEPELEEDLEVDHAPHYPEQETEPPLGSCGSVMFSVEEEGKEDPLPMTASEK</sequence>
<dbReference type="InterPro" id="IPR031466">
    <property type="entry name" value="MIIP"/>
</dbReference>
<dbReference type="GO" id="GO:0007165">
    <property type="term" value="P:signal transduction"/>
    <property type="evidence" value="ECO:0007669"/>
    <property type="project" value="InterPro"/>
</dbReference>
<dbReference type="Pfam" id="PF00020">
    <property type="entry name" value="TNFR_c6"/>
    <property type="match status" value="3"/>
</dbReference>
<keyword evidence="3" id="KW-0812">Transmembrane</keyword>
<accession>L5KG33</accession>
<feature type="disulfide bond" evidence="1">
    <location>
        <begin position="413"/>
        <end position="431"/>
    </location>
</feature>
<evidence type="ECO:0000259" key="4">
    <source>
        <dbReference type="PROSITE" id="PS50050"/>
    </source>
</evidence>
<feature type="domain" description="TNFR-Cys" evidence="4">
    <location>
        <begin position="394"/>
        <end position="431"/>
    </location>
</feature>
<dbReference type="InterPro" id="IPR020416">
    <property type="entry name" value="TNFR_8"/>
</dbReference>
<feature type="transmembrane region" description="Helical" evidence="3">
    <location>
        <begin position="709"/>
        <end position="733"/>
    </location>
</feature>
<dbReference type="AlphaFoldDB" id="L5KG33"/>
<name>L5KG33_PTEAL</name>
<dbReference type="Pfam" id="PF15734">
    <property type="entry name" value="MIIP"/>
    <property type="match status" value="1"/>
</dbReference>
<keyword evidence="5" id="KW-0675">Receptor</keyword>
<organism evidence="5 6">
    <name type="scientific">Pteropus alecto</name>
    <name type="common">Black flying fox</name>
    <dbReference type="NCBI Taxonomy" id="9402"/>
    <lineage>
        <taxon>Eukaryota</taxon>
        <taxon>Metazoa</taxon>
        <taxon>Chordata</taxon>
        <taxon>Craniata</taxon>
        <taxon>Vertebrata</taxon>
        <taxon>Euteleostomi</taxon>
        <taxon>Mammalia</taxon>
        <taxon>Eutheria</taxon>
        <taxon>Laurasiatheria</taxon>
        <taxon>Chiroptera</taxon>
        <taxon>Yinpterochiroptera</taxon>
        <taxon>Pteropodoidea</taxon>
        <taxon>Pteropodidae</taxon>
        <taxon>Pteropodinae</taxon>
        <taxon>Pteropus</taxon>
    </lineage>
</organism>
<keyword evidence="3" id="KW-0472">Membrane</keyword>
<dbReference type="FunCoup" id="L5KG33">
    <property type="interactions" value="35"/>
</dbReference>
<feature type="region of interest" description="Disordered" evidence="2">
    <location>
        <begin position="950"/>
        <end position="996"/>
    </location>
</feature>
<dbReference type="CDD" id="cd13409">
    <property type="entry name" value="TNFRSF8"/>
    <property type="match status" value="2"/>
</dbReference>
<feature type="repeat" description="TNFR-Cys" evidence="1">
    <location>
        <begin position="432"/>
        <end position="474"/>
    </location>
</feature>
<dbReference type="STRING" id="9402.L5KG33"/>
<dbReference type="PRINTS" id="PR01923">
    <property type="entry name" value="TNFACTORR8"/>
</dbReference>
<dbReference type="InterPro" id="IPR034002">
    <property type="entry name" value="TNFRSF8_N"/>
</dbReference>
<feature type="domain" description="TNFR-Cys" evidence="4">
    <location>
        <begin position="566"/>
        <end position="604"/>
    </location>
</feature>
<keyword evidence="3" id="KW-1133">Transmembrane helix</keyword>
<dbReference type="InParanoid" id="L5KG33"/>
<dbReference type="Proteomes" id="UP000010552">
    <property type="component" value="Unassembled WGS sequence"/>
</dbReference>
<feature type="disulfide bond" evidence="1">
    <location>
        <begin position="456"/>
        <end position="474"/>
    </location>
</feature>
<dbReference type="PANTHER" id="PTHR47497:SF1">
    <property type="entry name" value="TUMOR NECROSIS FACTOR RECEPTOR SUPERFAMILY MEMBER 8"/>
    <property type="match status" value="1"/>
</dbReference>
<dbReference type="eggNOG" id="ENOG502RZQ8">
    <property type="taxonomic scope" value="Eukaryota"/>
</dbReference>
<dbReference type="EMBL" id="KB030727">
    <property type="protein sequence ID" value="ELK10510.1"/>
    <property type="molecule type" value="Genomic_DNA"/>
</dbReference>
<evidence type="ECO:0000256" key="3">
    <source>
        <dbReference type="SAM" id="Phobius"/>
    </source>
</evidence>
<feature type="domain" description="TNFR-Cys" evidence="4">
    <location>
        <begin position="432"/>
        <end position="474"/>
    </location>
</feature>
<dbReference type="GO" id="GO:0030336">
    <property type="term" value="P:negative regulation of cell migration"/>
    <property type="evidence" value="ECO:0007669"/>
    <property type="project" value="InterPro"/>
</dbReference>
<feature type="repeat" description="TNFR-Cys" evidence="1">
    <location>
        <begin position="394"/>
        <end position="431"/>
    </location>
</feature>
<comment type="caution">
    <text evidence="1">Lacks conserved residue(s) required for the propagation of feature annotation.</text>
</comment>
<protein>
    <submittedName>
        <fullName evidence="5">Tumor necrosis factor receptor superfamily member 8</fullName>
    </submittedName>
</protein>
<dbReference type="InterPro" id="IPR052862">
    <property type="entry name" value="TNFR_superfamily_member_8"/>
</dbReference>
<dbReference type="Gene3D" id="2.10.50.10">
    <property type="entry name" value="Tumor Necrosis Factor Receptor, subunit A, domain 2"/>
    <property type="match status" value="3"/>
</dbReference>
<evidence type="ECO:0000256" key="1">
    <source>
        <dbReference type="PROSITE-ProRule" id="PRU00206"/>
    </source>
</evidence>
<proteinExistence type="predicted"/>
<dbReference type="InterPro" id="IPR001368">
    <property type="entry name" value="TNFR/NGFR_Cys_rich_reg"/>
</dbReference>
<keyword evidence="1" id="KW-1015">Disulfide bond</keyword>
<dbReference type="PROSITE" id="PS00652">
    <property type="entry name" value="TNFR_NGFR_1"/>
    <property type="match status" value="2"/>
</dbReference>
<reference evidence="6" key="1">
    <citation type="journal article" date="2013" name="Science">
        <title>Comparative analysis of bat genomes provides insight into the evolution of flight and immunity.</title>
        <authorList>
            <person name="Zhang G."/>
            <person name="Cowled C."/>
            <person name="Shi Z."/>
            <person name="Huang Z."/>
            <person name="Bishop-Lilly K.A."/>
            <person name="Fang X."/>
            <person name="Wynne J.W."/>
            <person name="Xiong Z."/>
            <person name="Baker M.L."/>
            <person name="Zhao W."/>
            <person name="Tachedjian M."/>
            <person name="Zhu Y."/>
            <person name="Zhou P."/>
            <person name="Jiang X."/>
            <person name="Ng J."/>
            <person name="Yang L."/>
            <person name="Wu L."/>
            <person name="Xiao J."/>
            <person name="Feng Y."/>
            <person name="Chen Y."/>
            <person name="Sun X."/>
            <person name="Zhang Y."/>
            <person name="Marsh G.A."/>
            <person name="Crameri G."/>
            <person name="Broder C.C."/>
            <person name="Frey K.G."/>
            <person name="Wang L.F."/>
            <person name="Wang J."/>
        </authorList>
    </citation>
    <scope>NUCLEOTIDE SEQUENCE [LARGE SCALE GENOMIC DNA]</scope>
</reference>